<evidence type="ECO:0000256" key="8">
    <source>
        <dbReference type="ARBA" id="ARBA00023306"/>
    </source>
</evidence>
<proteinExistence type="inferred from homology"/>
<dbReference type="InterPro" id="IPR018109">
    <property type="entry name" value="Folylpolyglutamate_synth_CS"/>
</dbReference>
<keyword evidence="3 9" id="KW-0963">Cytoplasm</keyword>
<keyword evidence="5 9" id="KW-0132">Cell division</keyword>
<dbReference type="GO" id="GO:0009252">
    <property type="term" value="P:peptidoglycan biosynthetic process"/>
    <property type="evidence" value="ECO:0007669"/>
    <property type="project" value="UniProtKB-UniRule"/>
</dbReference>
<dbReference type="EMBL" id="RQYT01000038">
    <property type="protein sequence ID" value="RRD48500.1"/>
    <property type="molecule type" value="Genomic_DNA"/>
</dbReference>
<organism evidence="14 15">
    <name type="scientific">Arachnia propionica</name>
    <dbReference type="NCBI Taxonomy" id="1750"/>
    <lineage>
        <taxon>Bacteria</taxon>
        <taxon>Bacillati</taxon>
        <taxon>Actinomycetota</taxon>
        <taxon>Actinomycetes</taxon>
        <taxon>Propionibacteriales</taxon>
        <taxon>Propionibacteriaceae</taxon>
        <taxon>Arachnia</taxon>
    </lineage>
</organism>
<protein>
    <recommendedName>
        <fullName evidence="9 10">UDP-N-acetylmuramoylalanine--D-glutamate ligase</fullName>
        <ecNumber evidence="9 10">6.3.2.9</ecNumber>
    </recommendedName>
    <alternativeName>
        <fullName evidence="9">D-glutamic acid-adding enzyme</fullName>
    </alternativeName>
    <alternativeName>
        <fullName evidence="9">UDP-N-acetylmuramoyl-L-alanyl-D-glutamate synthetase</fullName>
    </alternativeName>
</protein>
<dbReference type="GO" id="GO:0008360">
    <property type="term" value="P:regulation of cell shape"/>
    <property type="evidence" value="ECO:0007669"/>
    <property type="project" value="UniProtKB-KW"/>
</dbReference>
<feature type="domain" description="Mur ligase central" evidence="13">
    <location>
        <begin position="167"/>
        <end position="330"/>
    </location>
</feature>
<dbReference type="GO" id="GO:0008764">
    <property type="term" value="F:UDP-N-acetylmuramoylalanine-D-glutamate ligase activity"/>
    <property type="evidence" value="ECO:0007669"/>
    <property type="project" value="UniProtKB-UniRule"/>
</dbReference>
<dbReference type="PANTHER" id="PTHR43692:SF1">
    <property type="entry name" value="UDP-N-ACETYLMURAMOYLALANINE--D-GLUTAMATE LIGASE"/>
    <property type="match status" value="1"/>
</dbReference>
<evidence type="ECO:0000259" key="12">
    <source>
        <dbReference type="Pfam" id="PF02875"/>
    </source>
</evidence>
<feature type="domain" description="Mur ligase C-terminal" evidence="12">
    <location>
        <begin position="357"/>
        <end position="472"/>
    </location>
</feature>
<dbReference type="Gene3D" id="3.90.190.20">
    <property type="entry name" value="Mur ligase, C-terminal domain"/>
    <property type="match status" value="1"/>
</dbReference>
<comment type="function">
    <text evidence="9 10">Cell wall formation. Catalyzes the addition of glutamate to the nucleotide precursor UDP-N-acetylmuramoyl-L-alanine (UMA).</text>
</comment>
<comment type="subcellular location">
    <subcellularLocation>
        <location evidence="1 9 10">Cytoplasm</location>
    </subcellularLocation>
</comment>
<dbReference type="SUPFAM" id="SSF53623">
    <property type="entry name" value="MurD-like peptide ligases, catalytic domain"/>
    <property type="match status" value="1"/>
</dbReference>
<evidence type="ECO:0000256" key="10">
    <source>
        <dbReference type="RuleBase" id="RU003664"/>
    </source>
</evidence>
<dbReference type="InterPro" id="IPR036565">
    <property type="entry name" value="Mur-like_cat_sf"/>
</dbReference>
<dbReference type="InterPro" id="IPR013221">
    <property type="entry name" value="Mur_ligase_cen"/>
</dbReference>
<dbReference type="AlphaFoldDB" id="A0A3P1WT37"/>
<dbReference type="Pfam" id="PF08245">
    <property type="entry name" value="Mur_ligase_M"/>
    <property type="match status" value="1"/>
</dbReference>
<keyword evidence="4 9" id="KW-0436">Ligase</keyword>
<dbReference type="Gene3D" id="3.40.1190.10">
    <property type="entry name" value="Mur-like, catalytic domain"/>
    <property type="match status" value="1"/>
</dbReference>
<evidence type="ECO:0000259" key="13">
    <source>
        <dbReference type="Pfam" id="PF08245"/>
    </source>
</evidence>
<dbReference type="OrthoDB" id="9809796at2"/>
<keyword evidence="9 10" id="KW-0133">Cell shape</keyword>
<dbReference type="EC" id="6.3.2.9" evidence="9 10"/>
<dbReference type="Pfam" id="PF02875">
    <property type="entry name" value="Mur_ligase_C"/>
    <property type="match status" value="1"/>
</dbReference>
<dbReference type="NCBIfam" id="TIGR01087">
    <property type="entry name" value="murD"/>
    <property type="match status" value="1"/>
</dbReference>
<dbReference type="GO" id="GO:0005737">
    <property type="term" value="C:cytoplasm"/>
    <property type="evidence" value="ECO:0007669"/>
    <property type="project" value="UniProtKB-SubCell"/>
</dbReference>
<dbReference type="UniPathway" id="UPA00219"/>
<dbReference type="PANTHER" id="PTHR43692">
    <property type="entry name" value="UDP-N-ACETYLMURAMOYLALANINE--D-GLUTAMATE LIGASE"/>
    <property type="match status" value="1"/>
</dbReference>
<keyword evidence="9 10" id="KW-0961">Cell wall biogenesis/degradation</keyword>
<comment type="catalytic activity">
    <reaction evidence="9 10">
        <text>UDP-N-acetyl-alpha-D-muramoyl-L-alanine + D-glutamate + ATP = UDP-N-acetyl-alpha-D-muramoyl-L-alanyl-D-glutamate + ADP + phosphate + H(+)</text>
        <dbReference type="Rhea" id="RHEA:16429"/>
        <dbReference type="ChEBI" id="CHEBI:15378"/>
        <dbReference type="ChEBI" id="CHEBI:29986"/>
        <dbReference type="ChEBI" id="CHEBI:30616"/>
        <dbReference type="ChEBI" id="CHEBI:43474"/>
        <dbReference type="ChEBI" id="CHEBI:83898"/>
        <dbReference type="ChEBI" id="CHEBI:83900"/>
        <dbReference type="ChEBI" id="CHEBI:456216"/>
        <dbReference type="EC" id="6.3.2.9"/>
    </reaction>
</comment>
<dbReference type="SUPFAM" id="SSF53244">
    <property type="entry name" value="MurD-like peptide ligases, peptide-binding domain"/>
    <property type="match status" value="1"/>
</dbReference>
<evidence type="ECO:0000313" key="14">
    <source>
        <dbReference type="EMBL" id="RRD48500.1"/>
    </source>
</evidence>
<evidence type="ECO:0000256" key="7">
    <source>
        <dbReference type="ARBA" id="ARBA00022840"/>
    </source>
</evidence>
<keyword evidence="7 9" id="KW-0067">ATP-binding</keyword>
<dbReference type="SUPFAM" id="SSF51984">
    <property type="entry name" value="MurCD N-terminal domain"/>
    <property type="match status" value="1"/>
</dbReference>
<name>A0A3P1WT37_9ACTN</name>
<evidence type="ECO:0000256" key="9">
    <source>
        <dbReference type="HAMAP-Rule" id="MF_00639"/>
    </source>
</evidence>
<reference evidence="14 15" key="1">
    <citation type="submission" date="2018-11" db="EMBL/GenBank/DDBJ databases">
        <title>Genomes From Bacteria Associated with the Canine Oral Cavity: a Test Case for Automated Genome-Based Taxonomic Assignment.</title>
        <authorList>
            <person name="Coil D.A."/>
            <person name="Jospin G."/>
            <person name="Darling A.E."/>
            <person name="Wallis C."/>
            <person name="Davis I.J."/>
            <person name="Harris S."/>
            <person name="Eisen J.A."/>
            <person name="Holcombe L.J."/>
            <person name="O'Flynn C."/>
        </authorList>
    </citation>
    <scope>NUCLEOTIDE SEQUENCE [LARGE SCALE GENOMIC DNA]</scope>
    <source>
        <strain evidence="14 15">OH2822_COT-296</strain>
    </source>
</reference>
<dbReference type="PROSITE" id="PS01011">
    <property type="entry name" value="FOLYLPOLYGLU_SYNT_1"/>
    <property type="match status" value="1"/>
</dbReference>
<dbReference type="GO" id="GO:0005524">
    <property type="term" value="F:ATP binding"/>
    <property type="evidence" value="ECO:0007669"/>
    <property type="project" value="UniProtKB-UniRule"/>
</dbReference>
<evidence type="ECO:0000256" key="5">
    <source>
        <dbReference type="ARBA" id="ARBA00022618"/>
    </source>
</evidence>
<evidence type="ECO:0000256" key="1">
    <source>
        <dbReference type="ARBA" id="ARBA00004496"/>
    </source>
</evidence>
<dbReference type="InterPro" id="IPR005762">
    <property type="entry name" value="MurD"/>
</dbReference>
<evidence type="ECO:0000256" key="4">
    <source>
        <dbReference type="ARBA" id="ARBA00022598"/>
    </source>
</evidence>
<gene>
    <name evidence="9 14" type="primary">murD</name>
    <name evidence="14" type="ORF">EII35_12560</name>
</gene>
<dbReference type="Proteomes" id="UP000280935">
    <property type="component" value="Unassembled WGS sequence"/>
</dbReference>
<dbReference type="InterPro" id="IPR036615">
    <property type="entry name" value="Mur_ligase_C_dom_sf"/>
</dbReference>
<keyword evidence="9 10" id="KW-0573">Peptidoglycan synthesis</keyword>
<dbReference type="GO" id="GO:0071555">
    <property type="term" value="P:cell wall organization"/>
    <property type="evidence" value="ECO:0007669"/>
    <property type="project" value="UniProtKB-KW"/>
</dbReference>
<dbReference type="HAMAP" id="MF_00639">
    <property type="entry name" value="MurD"/>
    <property type="match status" value="1"/>
</dbReference>
<feature type="binding site" evidence="9">
    <location>
        <begin position="169"/>
        <end position="175"/>
    </location>
    <ligand>
        <name>ATP</name>
        <dbReference type="ChEBI" id="CHEBI:30616"/>
    </ligand>
</feature>
<dbReference type="Gene3D" id="3.40.50.720">
    <property type="entry name" value="NAD(P)-binding Rossmann-like Domain"/>
    <property type="match status" value="1"/>
</dbReference>
<dbReference type="InterPro" id="IPR004101">
    <property type="entry name" value="Mur_ligase_C"/>
</dbReference>
<keyword evidence="8 9" id="KW-0131">Cell cycle</keyword>
<feature type="region of interest" description="Disordered" evidence="11">
    <location>
        <begin position="1"/>
        <end position="31"/>
    </location>
</feature>
<feature type="compositionally biased region" description="Polar residues" evidence="11">
    <location>
        <begin position="1"/>
        <end position="10"/>
    </location>
</feature>
<evidence type="ECO:0000256" key="3">
    <source>
        <dbReference type="ARBA" id="ARBA00022490"/>
    </source>
</evidence>
<evidence type="ECO:0000313" key="15">
    <source>
        <dbReference type="Proteomes" id="UP000280935"/>
    </source>
</evidence>
<comment type="caution">
    <text evidence="14">The sequence shown here is derived from an EMBL/GenBank/DDBJ whole genome shotgun (WGS) entry which is preliminary data.</text>
</comment>
<evidence type="ECO:0000256" key="2">
    <source>
        <dbReference type="ARBA" id="ARBA00004752"/>
    </source>
</evidence>
<dbReference type="GO" id="GO:0051301">
    <property type="term" value="P:cell division"/>
    <property type="evidence" value="ECO:0007669"/>
    <property type="project" value="UniProtKB-KW"/>
</dbReference>
<sequence>MSAGSPSTCCAVTPSGPTIPPSRRGNSPRWRRRAVRRNGCSRGRATITACRSSCWRSSMRFEDLHGRRVVVWGAGREGEAALAELTARGIDARVAVTGSGTIPDHLASVGISGEEGLAALLAADVVVKSPGIPRTSDEFQRLTAAGVRLTSLSDLWLAANHSHAIGITGTKGKSTTSAVTTHVLAALGWDSRLVGNVGTAVTGVLTDEQVAVMEVSSYQASSLTVSPRVAVVTSLFPEHLPWHGGFEAYRDDKFNLLAHGPEVVVVSDLQPELRELAAERAPAAALLTPAALGLSVTPDSITWEGVGRLDAHELRLRGGHNVGNAALGLATARAWCGEDFDAPAALASLRDFEPLAHRLEVVPSSDSRTWVDDSLATNPQAVIAALLTYPDAPVVLIVGGSERDLPFGPLIDFLAARTAPTQVVTIGPAGHRFADEAADRIPGLVRAEGFDDAMRRVRSSSLEQAVVLLSPSAPSFDEFVDYRDRSRAFRRAALA</sequence>
<evidence type="ECO:0000256" key="6">
    <source>
        <dbReference type="ARBA" id="ARBA00022741"/>
    </source>
</evidence>
<keyword evidence="6 9" id="KW-0547">Nucleotide-binding</keyword>
<accession>A0A3P1WT37</accession>
<comment type="pathway">
    <text evidence="2 9 10">Cell wall biogenesis; peptidoglycan biosynthesis.</text>
</comment>
<comment type="similarity">
    <text evidence="9">Belongs to the MurCDEF family.</text>
</comment>
<dbReference type="GO" id="GO:0004326">
    <property type="term" value="F:tetrahydrofolylpolyglutamate synthase activity"/>
    <property type="evidence" value="ECO:0007669"/>
    <property type="project" value="InterPro"/>
</dbReference>
<evidence type="ECO:0000256" key="11">
    <source>
        <dbReference type="SAM" id="MobiDB-lite"/>
    </source>
</evidence>